<dbReference type="PANTHER" id="PTHR36044">
    <property type="entry name" value="HEME BINDING PROTEIN"/>
    <property type="match status" value="1"/>
</dbReference>
<feature type="signal peptide" evidence="1">
    <location>
        <begin position="1"/>
        <end position="24"/>
    </location>
</feature>
<name>A0A427B8M4_ENSVE</name>
<evidence type="ECO:0000313" key="3">
    <source>
        <dbReference type="Proteomes" id="UP000287651"/>
    </source>
</evidence>
<dbReference type="EMBL" id="AMZH03000229">
    <property type="protein sequence ID" value="RRT84814.1"/>
    <property type="molecule type" value="Genomic_DNA"/>
</dbReference>
<accession>A0A427B8M4</accession>
<comment type="caution">
    <text evidence="2">The sequence shown here is derived from an EMBL/GenBank/DDBJ whole genome shotgun (WGS) entry which is preliminary data.</text>
</comment>
<dbReference type="AlphaFoldDB" id="A0A427B8M4"/>
<feature type="chain" id="PRO_5019548797" evidence="1">
    <location>
        <begin position="25"/>
        <end position="112"/>
    </location>
</feature>
<evidence type="ECO:0000256" key="1">
    <source>
        <dbReference type="SAM" id="SignalP"/>
    </source>
</evidence>
<evidence type="ECO:0000313" key="2">
    <source>
        <dbReference type="EMBL" id="RRT84814.1"/>
    </source>
</evidence>
<organism evidence="2 3">
    <name type="scientific">Ensete ventricosum</name>
    <name type="common">Abyssinian banana</name>
    <name type="synonym">Musa ensete</name>
    <dbReference type="NCBI Taxonomy" id="4639"/>
    <lineage>
        <taxon>Eukaryota</taxon>
        <taxon>Viridiplantae</taxon>
        <taxon>Streptophyta</taxon>
        <taxon>Embryophyta</taxon>
        <taxon>Tracheophyta</taxon>
        <taxon>Spermatophyta</taxon>
        <taxon>Magnoliopsida</taxon>
        <taxon>Liliopsida</taxon>
        <taxon>Zingiberales</taxon>
        <taxon>Musaceae</taxon>
        <taxon>Ensete</taxon>
    </lineage>
</organism>
<dbReference type="PANTHER" id="PTHR36044:SF1">
    <property type="entry name" value="HEME BINDING PROTEIN"/>
    <property type="match status" value="1"/>
</dbReference>
<gene>
    <name evidence="2" type="ORF">B296_00003202</name>
</gene>
<reference evidence="2 3" key="1">
    <citation type="journal article" date="2014" name="Agronomy (Basel)">
        <title>A Draft Genome Sequence for Ensete ventricosum, the Drought-Tolerant Tree Against Hunger.</title>
        <authorList>
            <person name="Harrison J."/>
            <person name="Moore K.A."/>
            <person name="Paszkiewicz K."/>
            <person name="Jones T."/>
            <person name="Grant M."/>
            <person name="Ambacheew D."/>
            <person name="Muzemil S."/>
            <person name="Studholme D.J."/>
        </authorList>
    </citation>
    <scope>NUCLEOTIDE SEQUENCE [LARGE SCALE GENOMIC DNA]</scope>
</reference>
<sequence>MLRSLLALLLSAILLSSKIRFGSAHEHHGEEAGGSCESSPDVRVAAEFRPGVITVDGHADDWTDIEASEFALLPALDFDADKAYGGGRMSVRVSIFFLRFFALLLDVKGDYW</sequence>
<protein>
    <submittedName>
        <fullName evidence="2">Uncharacterized protein</fullName>
    </submittedName>
</protein>
<keyword evidence="1" id="KW-0732">Signal</keyword>
<proteinExistence type="predicted"/>
<dbReference type="Proteomes" id="UP000287651">
    <property type="component" value="Unassembled WGS sequence"/>
</dbReference>